<name>A0A378J677_9GAMM</name>
<protein>
    <recommendedName>
        <fullName evidence="3">BioF2-like acetyltransferase domain-containing protein</fullName>
    </recommendedName>
</protein>
<proteinExistence type="predicted"/>
<dbReference type="AlphaFoldDB" id="A0A378J677"/>
<organism evidence="1 2">
    <name type="scientific">Legionella feeleii</name>
    <dbReference type="NCBI Taxonomy" id="453"/>
    <lineage>
        <taxon>Bacteria</taxon>
        <taxon>Pseudomonadati</taxon>
        <taxon>Pseudomonadota</taxon>
        <taxon>Gammaproteobacteria</taxon>
        <taxon>Legionellales</taxon>
        <taxon>Legionellaceae</taxon>
        <taxon>Legionella</taxon>
    </lineage>
</organism>
<reference evidence="1 2" key="1">
    <citation type="submission" date="2018-06" db="EMBL/GenBank/DDBJ databases">
        <authorList>
            <consortium name="Pathogen Informatics"/>
            <person name="Doyle S."/>
        </authorList>
    </citation>
    <scope>NUCLEOTIDE SEQUENCE [LARGE SCALE GENOMIC DNA]</scope>
    <source>
        <strain evidence="1 2">NCTC11978</strain>
    </source>
</reference>
<sequence>MDFNDKSLKYSEPFIHSASNEWILNVETKMMTAEMGGFVFPVTVNEEEYRSSYVCSPYNALVTYGQDELFKIKNYPLRLFLSLLMKTLGNLLRLGEVNKNLCINNFLLSTNPYPDWSGDGAEEERKKIQSLYPQHAIMYRSLNKHTNEALIQQLTQLDFMLIASRQVYIFDSKLCDFKKRNNTQNDRRALMKGNYRLVTHEQINHDDYPVIVDLYNKLYLEKYSQHNPQFSEKLIEYWHKNHLLTMFGLRDQAGVLQGIIGIFESEKVITAPLVGYNTHLPNQNALYRILIYLILDYSEKKGCCLNLSSGASEFKLLRGGQPFIEYSAIYIKHLPLYRRFTWKAIRVLLNWLFVPIVKRYKL</sequence>
<accession>A0A378J677</accession>
<dbReference type="InterPro" id="IPR016181">
    <property type="entry name" value="Acyl_CoA_acyltransferase"/>
</dbReference>
<dbReference type="Proteomes" id="UP000254033">
    <property type="component" value="Unassembled WGS sequence"/>
</dbReference>
<dbReference type="RefSeq" id="WP_115176137.1">
    <property type="nucleotide sequence ID" value="NZ_UGNY01000001.1"/>
</dbReference>
<gene>
    <name evidence="1" type="ORF">NCTC11978_02980</name>
</gene>
<dbReference type="EMBL" id="UGNY01000001">
    <property type="protein sequence ID" value="STX39774.1"/>
    <property type="molecule type" value="Genomic_DNA"/>
</dbReference>
<dbReference type="SUPFAM" id="SSF55729">
    <property type="entry name" value="Acyl-CoA N-acyltransferases (Nat)"/>
    <property type="match status" value="1"/>
</dbReference>
<evidence type="ECO:0000313" key="2">
    <source>
        <dbReference type="Proteomes" id="UP000254033"/>
    </source>
</evidence>
<evidence type="ECO:0000313" key="1">
    <source>
        <dbReference type="EMBL" id="STX39774.1"/>
    </source>
</evidence>
<evidence type="ECO:0008006" key="3">
    <source>
        <dbReference type="Google" id="ProtNLM"/>
    </source>
</evidence>